<sequence>MLPTPAPLVSVALCVYNGAGHLREQLDSVLAQQDVQLEVVAVDDASSDGSLVLLQEYAARDARVQVHSNPHNLGHLRSFERAMALCRGEFIAPCDQDDIWHPCKLARLLTAIGTADLAYCDSEYIDQHGERLGRRVSDDLIMHSGRDPLRFVFQNTVSGHALLVRRQLLPLAGPAPELLYHDWWLGMCAAAHGGVVYLDQPLVRFRRHVDATSALGMKSGQHMSRRKWRREGYLGSSHRKWIAERLYLARALHASGWRGSAAAHDWEQALLAAVEERTWPLWRVMWRYRRSVPPWNSFTWFNVLQFHKRCMRKIRRARNDPPPATPLFRA</sequence>
<dbReference type="SUPFAM" id="SSF53448">
    <property type="entry name" value="Nucleotide-diphospho-sugar transferases"/>
    <property type="match status" value="1"/>
</dbReference>
<protein>
    <submittedName>
        <fullName evidence="2">Glycosyltransferase involved in cell wall biosynthesis</fullName>
    </submittedName>
</protein>
<dbReference type="Pfam" id="PF00535">
    <property type="entry name" value="Glycos_transf_2"/>
    <property type="match status" value="1"/>
</dbReference>
<accession>A0A562LE43</accession>
<comment type="caution">
    <text evidence="2">The sequence shown here is derived from an EMBL/GenBank/DDBJ whole genome shotgun (WGS) entry which is preliminary data.</text>
</comment>
<dbReference type="InterPro" id="IPR001173">
    <property type="entry name" value="Glyco_trans_2-like"/>
</dbReference>
<dbReference type="AlphaFoldDB" id="A0A562LE43"/>
<dbReference type="Gene3D" id="3.90.550.10">
    <property type="entry name" value="Spore Coat Polysaccharide Biosynthesis Protein SpsA, Chain A"/>
    <property type="match status" value="1"/>
</dbReference>
<organism evidence="2 3">
    <name type="scientific">Luteimonas cucumeris</name>
    <dbReference type="NCBI Taxonomy" id="985012"/>
    <lineage>
        <taxon>Bacteria</taxon>
        <taxon>Pseudomonadati</taxon>
        <taxon>Pseudomonadota</taxon>
        <taxon>Gammaproteobacteria</taxon>
        <taxon>Lysobacterales</taxon>
        <taxon>Lysobacteraceae</taxon>
        <taxon>Luteimonas</taxon>
    </lineage>
</organism>
<evidence type="ECO:0000259" key="1">
    <source>
        <dbReference type="Pfam" id="PF00535"/>
    </source>
</evidence>
<dbReference type="CDD" id="cd04196">
    <property type="entry name" value="GT_2_like_d"/>
    <property type="match status" value="1"/>
</dbReference>
<dbReference type="Proteomes" id="UP000315167">
    <property type="component" value="Unassembled WGS sequence"/>
</dbReference>
<evidence type="ECO:0000313" key="2">
    <source>
        <dbReference type="EMBL" id="TWI05952.1"/>
    </source>
</evidence>
<dbReference type="PANTHER" id="PTHR43685">
    <property type="entry name" value="GLYCOSYLTRANSFERASE"/>
    <property type="match status" value="1"/>
</dbReference>
<dbReference type="RefSeq" id="WP_158635229.1">
    <property type="nucleotide sequence ID" value="NZ_VLKN01000001.1"/>
</dbReference>
<dbReference type="OrthoDB" id="9801954at2"/>
<dbReference type="GO" id="GO:0016740">
    <property type="term" value="F:transferase activity"/>
    <property type="evidence" value="ECO:0007669"/>
    <property type="project" value="UniProtKB-KW"/>
</dbReference>
<dbReference type="InterPro" id="IPR029044">
    <property type="entry name" value="Nucleotide-diphossugar_trans"/>
</dbReference>
<name>A0A562LE43_9GAMM</name>
<reference evidence="2 3" key="1">
    <citation type="journal article" date="2015" name="Stand. Genomic Sci.">
        <title>Genomic Encyclopedia of Bacterial and Archaeal Type Strains, Phase III: the genomes of soil and plant-associated and newly described type strains.</title>
        <authorList>
            <person name="Whitman W.B."/>
            <person name="Woyke T."/>
            <person name="Klenk H.P."/>
            <person name="Zhou Y."/>
            <person name="Lilburn T.G."/>
            <person name="Beck B.J."/>
            <person name="De Vos P."/>
            <person name="Vandamme P."/>
            <person name="Eisen J.A."/>
            <person name="Garrity G."/>
            <person name="Hugenholtz P."/>
            <person name="Kyrpides N.C."/>
        </authorList>
    </citation>
    <scope>NUCLEOTIDE SEQUENCE [LARGE SCALE GENOMIC DNA]</scope>
    <source>
        <strain evidence="2 3">CGMCC 1.10821</strain>
    </source>
</reference>
<keyword evidence="2" id="KW-0808">Transferase</keyword>
<dbReference type="EMBL" id="VLKN01000001">
    <property type="protein sequence ID" value="TWI05952.1"/>
    <property type="molecule type" value="Genomic_DNA"/>
</dbReference>
<keyword evidence="3" id="KW-1185">Reference proteome</keyword>
<proteinExistence type="predicted"/>
<evidence type="ECO:0000313" key="3">
    <source>
        <dbReference type="Proteomes" id="UP000315167"/>
    </source>
</evidence>
<dbReference type="InterPro" id="IPR050834">
    <property type="entry name" value="Glycosyltransf_2"/>
</dbReference>
<gene>
    <name evidence="2" type="ORF">IP90_00214</name>
</gene>
<feature type="domain" description="Glycosyltransferase 2-like" evidence="1">
    <location>
        <begin position="10"/>
        <end position="168"/>
    </location>
</feature>
<dbReference type="PANTHER" id="PTHR43685:SF11">
    <property type="entry name" value="GLYCOSYLTRANSFERASE TAGX-RELATED"/>
    <property type="match status" value="1"/>
</dbReference>